<sequence length="302" mass="33622">MTSLFKDSCHFNDSCLAFQIEAQDIKGRIVRLNKPLNEILAHYTCPDDIKRELGKAMALTALLGSMMKFDGIFTMQIKSDDRVKSMVSDFATDGNGSGVIRGYINIADDVAPNGPVLGNGQLMITMDQGQHMARYQGVVELQNGDLKDSAEEYFQTSEQLPTHVMISCDKSANGHWSAAAIMIQHLARNTQSEMASPHDDEKQKDDWDTATILLSTVKPEELLGSALSLQDVLMRLFHESGIRLFSATQMMPGCRCSEDKLRDVLASFNTQELRDIAEDGVISMTCEFCKTDHKFDLKKLIN</sequence>
<keyword evidence="4" id="KW-0143">Chaperone</keyword>
<accession>A0A3B1BBM5</accession>
<dbReference type="EMBL" id="UOFW01000247">
    <property type="protein sequence ID" value="VAX08808.1"/>
    <property type="molecule type" value="Genomic_DNA"/>
</dbReference>
<dbReference type="GO" id="GO:0042026">
    <property type="term" value="P:protein refolding"/>
    <property type="evidence" value="ECO:0007669"/>
    <property type="project" value="TreeGrafter"/>
</dbReference>
<dbReference type="InterPro" id="IPR016153">
    <property type="entry name" value="Heat_shock_Hsp33_N"/>
</dbReference>
<reference evidence="6" key="1">
    <citation type="submission" date="2018-06" db="EMBL/GenBank/DDBJ databases">
        <authorList>
            <person name="Zhirakovskaya E."/>
        </authorList>
    </citation>
    <scope>NUCLEOTIDE SEQUENCE</scope>
</reference>
<dbReference type="SUPFAM" id="SSF118352">
    <property type="entry name" value="HSP33 redox switch-like"/>
    <property type="match status" value="1"/>
</dbReference>
<evidence type="ECO:0000256" key="4">
    <source>
        <dbReference type="ARBA" id="ARBA00023186"/>
    </source>
</evidence>
<name>A0A3B1BBM5_9ZZZZ</name>
<keyword evidence="5" id="KW-0676">Redox-active center</keyword>
<evidence type="ECO:0000256" key="2">
    <source>
        <dbReference type="ARBA" id="ARBA00022833"/>
    </source>
</evidence>
<dbReference type="AlphaFoldDB" id="A0A3B1BBM5"/>
<keyword evidence="2" id="KW-0862">Zinc</keyword>
<dbReference type="Gene3D" id="1.10.287.480">
    <property type="entry name" value="helix hairpin bin"/>
    <property type="match status" value="1"/>
</dbReference>
<dbReference type="Pfam" id="PF01430">
    <property type="entry name" value="HSP33"/>
    <property type="match status" value="1"/>
</dbReference>
<evidence type="ECO:0008006" key="7">
    <source>
        <dbReference type="Google" id="ProtNLM"/>
    </source>
</evidence>
<gene>
    <name evidence="6" type="ORF">MNBD_ALPHA03-1849</name>
</gene>
<dbReference type="InterPro" id="IPR000397">
    <property type="entry name" value="Heat_shock_Hsp33"/>
</dbReference>
<dbReference type="InterPro" id="IPR016154">
    <property type="entry name" value="Heat_shock_Hsp33_C"/>
</dbReference>
<evidence type="ECO:0000256" key="5">
    <source>
        <dbReference type="ARBA" id="ARBA00023284"/>
    </source>
</evidence>
<dbReference type="SUPFAM" id="SSF64397">
    <property type="entry name" value="Hsp33 domain"/>
    <property type="match status" value="1"/>
</dbReference>
<dbReference type="CDD" id="cd00498">
    <property type="entry name" value="Hsp33"/>
    <property type="match status" value="1"/>
</dbReference>
<evidence type="ECO:0000256" key="1">
    <source>
        <dbReference type="ARBA" id="ARBA00022490"/>
    </source>
</evidence>
<proteinExistence type="predicted"/>
<keyword evidence="1" id="KW-0963">Cytoplasm</keyword>
<organism evidence="6">
    <name type="scientific">hydrothermal vent metagenome</name>
    <dbReference type="NCBI Taxonomy" id="652676"/>
    <lineage>
        <taxon>unclassified sequences</taxon>
        <taxon>metagenomes</taxon>
        <taxon>ecological metagenomes</taxon>
    </lineage>
</organism>
<evidence type="ECO:0000313" key="6">
    <source>
        <dbReference type="EMBL" id="VAX08808.1"/>
    </source>
</evidence>
<evidence type="ECO:0000256" key="3">
    <source>
        <dbReference type="ARBA" id="ARBA00023157"/>
    </source>
</evidence>
<dbReference type="PANTHER" id="PTHR30111">
    <property type="entry name" value="33 KDA CHAPERONIN"/>
    <property type="match status" value="1"/>
</dbReference>
<dbReference type="GO" id="GO:0051082">
    <property type="term" value="F:unfolded protein binding"/>
    <property type="evidence" value="ECO:0007669"/>
    <property type="project" value="InterPro"/>
</dbReference>
<dbReference type="Gene3D" id="3.55.30.10">
    <property type="entry name" value="Hsp33 domain"/>
    <property type="match status" value="1"/>
</dbReference>
<dbReference type="Gene3D" id="3.90.1280.10">
    <property type="entry name" value="HSP33 redox switch-like"/>
    <property type="match status" value="1"/>
</dbReference>
<dbReference type="GO" id="GO:0044183">
    <property type="term" value="F:protein folding chaperone"/>
    <property type="evidence" value="ECO:0007669"/>
    <property type="project" value="TreeGrafter"/>
</dbReference>
<dbReference type="InterPro" id="IPR023212">
    <property type="entry name" value="Hsp33_helix_hairpin_bin_dom_sf"/>
</dbReference>
<protein>
    <recommendedName>
        <fullName evidence="7">33 kDa chaperonin HslO</fullName>
    </recommendedName>
</protein>
<keyword evidence="3" id="KW-1015">Disulfide bond</keyword>
<dbReference type="GO" id="GO:0005737">
    <property type="term" value="C:cytoplasm"/>
    <property type="evidence" value="ECO:0007669"/>
    <property type="project" value="InterPro"/>
</dbReference>
<dbReference type="PANTHER" id="PTHR30111:SF1">
    <property type="entry name" value="33 KDA CHAPERONIN"/>
    <property type="match status" value="1"/>
</dbReference>
<dbReference type="PIRSF" id="PIRSF005261">
    <property type="entry name" value="Heat_shock_Hsp33"/>
    <property type="match status" value="1"/>
</dbReference>